<evidence type="ECO:0000256" key="1">
    <source>
        <dbReference type="ARBA" id="ARBA00008779"/>
    </source>
</evidence>
<dbReference type="InterPro" id="IPR017850">
    <property type="entry name" value="Alkaline_phosphatase_core_sf"/>
</dbReference>
<organism evidence="6 7">
    <name type="scientific">Spelaeicoccus albus</name>
    <dbReference type="NCBI Taxonomy" id="1280376"/>
    <lineage>
        <taxon>Bacteria</taxon>
        <taxon>Bacillati</taxon>
        <taxon>Actinomycetota</taxon>
        <taxon>Actinomycetes</taxon>
        <taxon>Micrococcales</taxon>
        <taxon>Brevibacteriaceae</taxon>
        <taxon>Spelaeicoccus</taxon>
    </lineage>
</organism>
<comment type="caution">
    <text evidence="6">The sequence shown here is derived from an EMBL/GenBank/DDBJ whole genome shotgun (WGS) entry which is preliminary data.</text>
</comment>
<sequence length="506" mass="56988">MPDTRPNVILVCVDEWRGDCLSAAGHPHVQTPHLDDLARRGTRFANGYSATPTCVPARVALFTGQSQERHGRVGYTDGVPFDVAHPVTLQGEFRKAGYHTQAIGKMHVFPERSRSGFDDVVLHDGFLHFARRAHGRNFPYFDDYVPWLRRQPGVSPDEDYFDHGVCCNSVVARPWDKSERLHPTSWAGGQVVDWLYRRDPTKPFFLYLSFHRPHPPYDPPQWAFDTYMDLPEREHPVGNWEHHYDSVRSDDDHTTFVGTLAPGVRHRARAGYYGSMAHVDLQINRLVETLMEFGVYDNTVIAFTSDHGEMMGDHDMYRKGVGFEGSAHVPFIVAGAPNDDGVGKNQVVDDVVELRDIAPTLLDLAGLEVPESCDGRSLVPFLRGDQVHDWRDWLHGEHTLFGQSLQWVTDGHVKYLWASGWGTDELFDLDSDPGELRNLADDPEHAELRDLWRSRLIGDLTGREEGFVRDGDLVAGAAAVEILGHTRTRLAEAGVPGYGDDSVRPR</sequence>
<evidence type="ECO:0000313" key="7">
    <source>
        <dbReference type="Proteomes" id="UP000539111"/>
    </source>
</evidence>
<dbReference type="Pfam" id="PF00884">
    <property type="entry name" value="Sulfatase"/>
    <property type="match status" value="1"/>
</dbReference>
<dbReference type="GO" id="GO:0046872">
    <property type="term" value="F:metal ion binding"/>
    <property type="evidence" value="ECO:0007669"/>
    <property type="project" value="UniProtKB-KW"/>
</dbReference>
<feature type="domain" description="Sulfatase N-terminal" evidence="5">
    <location>
        <begin position="6"/>
        <end position="366"/>
    </location>
</feature>
<keyword evidence="7" id="KW-1185">Reference proteome</keyword>
<evidence type="ECO:0000313" key="6">
    <source>
        <dbReference type="EMBL" id="NYI67196.1"/>
    </source>
</evidence>
<evidence type="ECO:0000259" key="5">
    <source>
        <dbReference type="Pfam" id="PF00884"/>
    </source>
</evidence>
<dbReference type="Proteomes" id="UP000539111">
    <property type="component" value="Unassembled WGS sequence"/>
</dbReference>
<keyword evidence="3" id="KW-0378">Hydrolase</keyword>
<accession>A0A7Z0D0C0</accession>
<dbReference type="RefSeq" id="WP_179426997.1">
    <property type="nucleotide sequence ID" value="NZ_JACBZP010000001.1"/>
</dbReference>
<dbReference type="NCBIfam" id="NF010322">
    <property type="entry name" value="PRK13759.1"/>
    <property type="match status" value="1"/>
</dbReference>
<evidence type="ECO:0000256" key="2">
    <source>
        <dbReference type="ARBA" id="ARBA00022723"/>
    </source>
</evidence>
<protein>
    <submittedName>
        <fullName evidence="6">Arylsulfatase A-like enzyme</fullName>
    </submittedName>
</protein>
<dbReference type="InterPro" id="IPR000917">
    <property type="entry name" value="Sulfatase_N"/>
</dbReference>
<dbReference type="PROSITE" id="PS00149">
    <property type="entry name" value="SULFATASE_2"/>
    <property type="match status" value="1"/>
</dbReference>
<dbReference type="AlphaFoldDB" id="A0A7Z0D0C0"/>
<dbReference type="GO" id="GO:0004065">
    <property type="term" value="F:arylsulfatase activity"/>
    <property type="evidence" value="ECO:0007669"/>
    <property type="project" value="TreeGrafter"/>
</dbReference>
<dbReference type="EMBL" id="JACBZP010000001">
    <property type="protein sequence ID" value="NYI67196.1"/>
    <property type="molecule type" value="Genomic_DNA"/>
</dbReference>
<gene>
    <name evidence="6" type="ORF">BJY26_001502</name>
</gene>
<dbReference type="PANTHER" id="PTHR42693">
    <property type="entry name" value="ARYLSULFATASE FAMILY MEMBER"/>
    <property type="match status" value="1"/>
</dbReference>
<dbReference type="Gene3D" id="3.40.720.10">
    <property type="entry name" value="Alkaline Phosphatase, subunit A"/>
    <property type="match status" value="1"/>
</dbReference>
<proteinExistence type="inferred from homology"/>
<comment type="similarity">
    <text evidence="1">Belongs to the sulfatase family.</text>
</comment>
<keyword evidence="2" id="KW-0479">Metal-binding</keyword>
<evidence type="ECO:0000256" key="3">
    <source>
        <dbReference type="ARBA" id="ARBA00022801"/>
    </source>
</evidence>
<evidence type="ECO:0000256" key="4">
    <source>
        <dbReference type="ARBA" id="ARBA00022837"/>
    </source>
</evidence>
<dbReference type="InterPro" id="IPR050738">
    <property type="entry name" value="Sulfatase"/>
</dbReference>
<dbReference type="PANTHER" id="PTHR42693:SF33">
    <property type="entry name" value="ARYLSULFATASE"/>
    <property type="match status" value="1"/>
</dbReference>
<dbReference type="InterPro" id="IPR024607">
    <property type="entry name" value="Sulfatase_CS"/>
</dbReference>
<dbReference type="SUPFAM" id="SSF53649">
    <property type="entry name" value="Alkaline phosphatase-like"/>
    <property type="match status" value="1"/>
</dbReference>
<name>A0A7Z0D0C0_9MICO</name>
<reference evidence="6 7" key="1">
    <citation type="submission" date="2020-07" db="EMBL/GenBank/DDBJ databases">
        <title>Sequencing the genomes of 1000 actinobacteria strains.</title>
        <authorList>
            <person name="Klenk H.-P."/>
        </authorList>
    </citation>
    <scope>NUCLEOTIDE SEQUENCE [LARGE SCALE GENOMIC DNA]</scope>
    <source>
        <strain evidence="6 7">DSM 26341</strain>
    </source>
</reference>
<keyword evidence="4" id="KW-0106">Calcium</keyword>